<reference evidence="3 4" key="1">
    <citation type="submission" date="2023-09" db="EMBL/GenBank/DDBJ databases">
        <authorList>
            <person name="Rey-Velasco X."/>
        </authorList>
    </citation>
    <scope>NUCLEOTIDE SEQUENCE [LARGE SCALE GENOMIC DNA]</scope>
    <source>
        <strain evidence="3 4">F260</strain>
    </source>
</reference>
<dbReference type="EC" id="3.1.1.-" evidence="3"/>
<dbReference type="PANTHER" id="PTHR30344">
    <property type="entry name" value="6-PHOSPHOGLUCONOLACTONASE-RELATED"/>
    <property type="match status" value="1"/>
</dbReference>
<dbReference type="InterPro" id="IPR015943">
    <property type="entry name" value="WD40/YVTN_repeat-like_dom_sf"/>
</dbReference>
<dbReference type="InterPro" id="IPR050282">
    <property type="entry name" value="Cycloisomerase_2"/>
</dbReference>
<sequence>MKRNYLVQVLIVCLAFTSCKDKSEPNTEYLDNMKTAYVGTYTREEGHVDGEAEGIYTIYQEPESGSLRLGTTVAEITNPSFVKVSGDGKNLYAVSELGGQGEENGFVYSFKIKDNQNLEELNKLSTESTAPCHVALDRSGEYVFVANYMGGVVMLYKRQEDGSLKKQQRIDLENPEESHAHSVTLSEDNKYAYIADLGNDKIFIYNFDADQGELTPHEQAFVALEEGAGPRHFTIYEEIKLAYSVNELNSTVTVFKIKDSGGLEIIQNISALPEDFSERNSAADIHLHSSGNFLYTSNRGHNSIAAFAVDEEGKLSTLDFYPTDGKTPRNFAIAPKGDFLYVANQDSGEISIFSINQKTGELTQKLPNVEVKTPVCIEFVPVE</sequence>
<protein>
    <submittedName>
        <fullName evidence="3">Lactonase family protein</fullName>
        <ecNumber evidence="3">3.1.1.-</ecNumber>
    </submittedName>
</protein>
<keyword evidence="2" id="KW-0313">Glucose metabolism</keyword>
<dbReference type="SUPFAM" id="SSF51004">
    <property type="entry name" value="C-terminal (heme d1) domain of cytochrome cd1-nitrite reductase"/>
    <property type="match status" value="1"/>
</dbReference>
<dbReference type="PANTHER" id="PTHR30344:SF1">
    <property type="entry name" value="6-PHOSPHOGLUCONOLACTONASE"/>
    <property type="match status" value="1"/>
</dbReference>
<evidence type="ECO:0000256" key="2">
    <source>
        <dbReference type="ARBA" id="ARBA00022526"/>
    </source>
</evidence>
<evidence type="ECO:0000313" key="4">
    <source>
        <dbReference type="Proteomes" id="UP001245285"/>
    </source>
</evidence>
<dbReference type="InterPro" id="IPR011048">
    <property type="entry name" value="Haem_d1_sf"/>
</dbReference>
<gene>
    <name evidence="3" type="ORF">RM545_07490</name>
</gene>
<accession>A0ABU3CJX2</accession>
<name>A0ABU3CJX2_9FLAO</name>
<evidence type="ECO:0000313" key="3">
    <source>
        <dbReference type="EMBL" id="MDT0646528.1"/>
    </source>
</evidence>
<keyword evidence="2" id="KW-0119">Carbohydrate metabolism</keyword>
<proteinExistence type="inferred from homology"/>
<comment type="similarity">
    <text evidence="1">Belongs to the cycloisomerase 2 family.</text>
</comment>
<dbReference type="Pfam" id="PF10282">
    <property type="entry name" value="Lactonase"/>
    <property type="match status" value="1"/>
</dbReference>
<evidence type="ECO:0000256" key="1">
    <source>
        <dbReference type="ARBA" id="ARBA00005564"/>
    </source>
</evidence>
<dbReference type="GO" id="GO:0016787">
    <property type="term" value="F:hydrolase activity"/>
    <property type="evidence" value="ECO:0007669"/>
    <property type="project" value="UniProtKB-KW"/>
</dbReference>
<dbReference type="EMBL" id="JAVRHO010000008">
    <property type="protein sequence ID" value="MDT0646528.1"/>
    <property type="molecule type" value="Genomic_DNA"/>
</dbReference>
<organism evidence="3 4">
    <name type="scientific">Autumnicola lenta</name>
    <dbReference type="NCBI Taxonomy" id="3075593"/>
    <lineage>
        <taxon>Bacteria</taxon>
        <taxon>Pseudomonadati</taxon>
        <taxon>Bacteroidota</taxon>
        <taxon>Flavobacteriia</taxon>
        <taxon>Flavobacteriales</taxon>
        <taxon>Flavobacteriaceae</taxon>
        <taxon>Autumnicola</taxon>
    </lineage>
</organism>
<dbReference type="InterPro" id="IPR019405">
    <property type="entry name" value="Lactonase_7-beta_prop"/>
</dbReference>
<dbReference type="Gene3D" id="2.130.10.10">
    <property type="entry name" value="YVTN repeat-like/Quinoprotein amine dehydrogenase"/>
    <property type="match status" value="1"/>
</dbReference>
<dbReference type="Proteomes" id="UP001245285">
    <property type="component" value="Unassembled WGS sequence"/>
</dbReference>
<dbReference type="RefSeq" id="WP_311494692.1">
    <property type="nucleotide sequence ID" value="NZ_JAVRHO010000008.1"/>
</dbReference>
<keyword evidence="3" id="KW-0378">Hydrolase</keyword>
<keyword evidence="4" id="KW-1185">Reference proteome</keyword>
<dbReference type="PROSITE" id="PS51257">
    <property type="entry name" value="PROKAR_LIPOPROTEIN"/>
    <property type="match status" value="1"/>
</dbReference>
<comment type="caution">
    <text evidence="3">The sequence shown here is derived from an EMBL/GenBank/DDBJ whole genome shotgun (WGS) entry which is preliminary data.</text>
</comment>